<reference evidence="1 2" key="1">
    <citation type="journal article" date="2020" name="Microorganisms">
        <title>Reliable Identification of Environmental Pseudomonas Isolates Using the rpoD Gene.</title>
        <authorList>
            <consortium name="The Broad Institute Genome Sequencing Platform"/>
            <person name="Girard L."/>
            <person name="Lood C."/>
            <person name="Rokni-Zadeh H."/>
            <person name="van Noort V."/>
            <person name="Lavigne R."/>
            <person name="De Mot R."/>
        </authorList>
    </citation>
    <scope>NUCLEOTIDE SEQUENCE [LARGE SCALE GENOMIC DNA]</scope>
    <source>
        <strain evidence="1 2">RW7P2</strain>
    </source>
</reference>
<sequence>MPIETNVNSPTLESTYELGRLDALARHTDKALFVTLLMSVFGTDLPVATYLKLRAALHEGNIANPSYRIDAQESTLARYDGASRTIVVAISAIAQARDEAFMSVNLFNAMTRAFGEYLRSVIRRDIDERAQERSPESQAETAHDVGTDYAAMMFFYGASATDHTVYANYAGEDLRLTMPTQEPLPQTAAFVAGNGHDKAGSFGHEALERGLASVGFTDEERRSIYFGNWLRDHSQLLDPKIVRKPDEPKNFPSTLSRAALTKLVDLLALKEFHDLQDTPAGRRAYTVDEEKLGVYRPSEHIDNPLNPASDSIDPQAIDPDFEPLVKADDPLLRVHPARSISNYVDHAARYMYNKLIDAMNAGNTIEGRRYFGEALHVLEDYFSHSNFVELCLRKKGHEVLPWTTETDCKHGLPIVTGMFGGLDVIASIAEPLGQIFFETKALDFKRTKPGDRSDAEQALLILLAEHPTDVPLSWLKTYLELRDKAAAAPLFGLFEAGRWITQLPLTLLQNAINSTMQGMLNWVADSVDEYQTLSGHNPNEKPGLHPTHSQLAKDHDTHPFHELAAYLATYAVEQVGRSMYEFWQGNTERDPASVAMNFILHPDADNWHEDIVAAWEAKDPDGSRNKIQAGSRLEDLVQLQAQLEREEKDRVRVLGEQYRNAPNTVSEIISSAFPFG</sequence>
<accession>A0ABR6V5G6</accession>
<evidence type="ECO:0008006" key="3">
    <source>
        <dbReference type="Google" id="ProtNLM"/>
    </source>
</evidence>
<dbReference type="Proteomes" id="UP000628086">
    <property type="component" value="Unassembled WGS sequence"/>
</dbReference>
<proteinExistence type="predicted"/>
<dbReference type="InterPro" id="IPR010816">
    <property type="entry name" value="Het-C"/>
</dbReference>
<organism evidence="1 2">
    <name type="scientific">Pseudomonas taiwanensis</name>
    <dbReference type="NCBI Taxonomy" id="470150"/>
    <lineage>
        <taxon>Bacteria</taxon>
        <taxon>Pseudomonadati</taxon>
        <taxon>Pseudomonadota</taxon>
        <taxon>Gammaproteobacteria</taxon>
        <taxon>Pseudomonadales</taxon>
        <taxon>Pseudomonadaceae</taxon>
        <taxon>Pseudomonas</taxon>
    </lineage>
</organism>
<protein>
    <recommendedName>
        <fullName evidence="3">Heterokaryon incompatibility protein Het-C</fullName>
    </recommendedName>
</protein>
<comment type="caution">
    <text evidence="1">The sequence shown here is derived from an EMBL/GenBank/DDBJ whole genome shotgun (WGS) entry which is preliminary data.</text>
</comment>
<dbReference type="Pfam" id="PF07217">
    <property type="entry name" value="Het-C"/>
    <property type="match status" value="1"/>
</dbReference>
<name>A0ABR6V5G6_9PSED</name>
<dbReference type="RefSeq" id="WP_023382072.1">
    <property type="nucleotide sequence ID" value="NZ_JABWRS010000004.1"/>
</dbReference>
<gene>
    <name evidence="1" type="ORF">HU747_07735</name>
</gene>
<evidence type="ECO:0000313" key="1">
    <source>
        <dbReference type="EMBL" id="MBC3475490.1"/>
    </source>
</evidence>
<evidence type="ECO:0000313" key="2">
    <source>
        <dbReference type="Proteomes" id="UP000628086"/>
    </source>
</evidence>
<dbReference type="EMBL" id="JABWRS010000004">
    <property type="protein sequence ID" value="MBC3475490.1"/>
    <property type="molecule type" value="Genomic_DNA"/>
</dbReference>
<keyword evidence="2" id="KW-1185">Reference proteome</keyword>